<evidence type="ECO:0000313" key="2">
    <source>
        <dbReference type="Proteomes" id="UP001215598"/>
    </source>
</evidence>
<protein>
    <submittedName>
        <fullName evidence="1">Uncharacterized protein</fullName>
    </submittedName>
</protein>
<dbReference type="Proteomes" id="UP001215598">
    <property type="component" value="Unassembled WGS sequence"/>
</dbReference>
<name>A0AAD7DY72_9AGAR</name>
<accession>A0AAD7DY72</accession>
<evidence type="ECO:0000313" key="1">
    <source>
        <dbReference type="EMBL" id="KAJ7702040.1"/>
    </source>
</evidence>
<reference evidence="1" key="1">
    <citation type="submission" date="2023-03" db="EMBL/GenBank/DDBJ databases">
        <title>Massive genome expansion in bonnet fungi (Mycena s.s.) driven by repeated elements and novel gene families across ecological guilds.</title>
        <authorList>
            <consortium name="Lawrence Berkeley National Laboratory"/>
            <person name="Harder C.B."/>
            <person name="Miyauchi S."/>
            <person name="Viragh M."/>
            <person name="Kuo A."/>
            <person name="Thoen E."/>
            <person name="Andreopoulos B."/>
            <person name="Lu D."/>
            <person name="Skrede I."/>
            <person name="Drula E."/>
            <person name="Henrissat B."/>
            <person name="Morin E."/>
            <person name="Kohler A."/>
            <person name="Barry K."/>
            <person name="LaButti K."/>
            <person name="Morin E."/>
            <person name="Salamov A."/>
            <person name="Lipzen A."/>
            <person name="Mereny Z."/>
            <person name="Hegedus B."/>
            <person name="Baldrian P."/>
            <person name="Stursova M."/>
            <person name="Weitz H."/>
            <person name="Taylor A."/>
            <person name="Grigoriev I.V."/>
            <person name="Nagy L.G."/>
            <person name="Martin F."/>
            <person name="Kauserud H."/>
        </authorList>
    </citation>
    <scope>NUCLEOTIDE SEQUENCE</scope>
    <source>
        <strain evidence="1">CBHHK182m</strain>
    </source>
</reference>
<keyword evidence="2" id="KW-1185">Reference proteome</keyword>
<sequence length="104" mass="11607">MSPSSFSRCGKFPELAPLVILEPVAPAPDLLHSNYPPPDSVIVRARREMAVAETGIAHIEEKMAHLEQVLDQLAAQGFRNFIADHRRVIAPIRRLPTELLSEIF</sequence>
<organism evidence="1 2">
    <name type="scientific">Mycena metata</name>
    <dbReference type="NCBI Taxonomy" id="1033252"/>
    <lineage>
        <taxon>Eukaryota</taxon>
        <taxon>Fungi</taxon>
        <taxon>Dikarya</taxon>
        <taxon>Basidiomycota</taxon>
        <taxon>Agaricomycotina</taxon>
        <taxon>Agaricomycetes</taxon>
        <taxon>Agaricomycetidae</taxon>
        <taxon>Agaricales</taxon>
        <taxon>Marasmiineae</taxon>
        <taxon>Mycenaceae</taxon>
        <taxon>Mycena</taxon>
    </lineage>
</organism>
<comment type="caution">
    <text evidence="1">The sequence shown here is derived from an EMBL/GenBank/DDBJ whole genome shotgun (WGS) entry which is preliminary data.</text>
</comment>
<dbReference type="EMBL" id="JARKIB010000521">
    <property type="protein sequence ID" value="KAJ7702040.1"/>
    <property type="molecule type" value="Genomic_DNA"/>
</dbReference>
<gene>
    <name evidence="1" type="ORF">B0H16DRAFT_750507</name>
</gene>
<dbReference type="AlphaFoldDB" id="A0AAD7DY72"/>
<proteinExistence type="predicted"/>